<dbReference type="Pfam" id="PF00168">
    <property type="entry name" value="C2"/>
    <property type="match status" value="2"/>
</dbReference>
<dbReference type="InterPro" id="IPR035892">
    <property type="entry name" value="C2_domain_sf"/>
</dbReference>
<dbReference type="PANTHER" id="PTHR10024">
    <property type="entry name" value="SYNAPTOTAGMIN"/>
    <property type="match status" value="1"/>
</dbReference>
<feature type="compositionally biased region" description="Polar residues" evidence="1">
    <location>
        <begin position="102"/>
        <end position="121"/>
    </location>
</feature>
<dbReference type="AlphaFoldDB" id="A0A914LQP7"/>
<dbReference type="GO" id="GO:0030276">
    <property type="term" value="F:clathrin binding"/>
    <property type="evidence" value="ECO:0007669"/>
    <property type="project" value="TreeGrafter"/>
</dbReference>
<dbReference type="Gene3D" id="2.60.40.150">
    <property type="entry name" value="C2 domain"/>
    <property type="match status" value="2"/>
</dbReference>
<reference evidence="4" key="1">
    <citation type="submission" date="2022-11" db="UniProtKB">
        <authorList>
            <consortium name="WormBaseParasite"/>
        </authorList>
    </citation>
    <scope>IDENTIFICATION</scope>
</reference>
<feature type="region of interest" description="Disordered" evidence="1">
    <location>
        <begin position="17"/>
        <end position="53"/>
    </location>
</feature>
<name>A0A914LQP7_MELIC</name>
<feature type="region of interest" description="Disordered" evidence="1">
    <location>
        <begin position="102"/>
        <end position="123"/>
    </location>
</feature>
<feature type="compositionally biased region" description="Low complexity" evidence="1">
    <location>
        <begin position="40"/>
        <end position="51"/>
    </location>
</feature>
<dbReference type="GO" id="GO:0005509">
    <property type="term" value="F:calcium ion binding"/>
    <property type="evidence" value="ECO:0007669"/>
    <property type="project" value="TreeGrafter"/>
</dbReference>
<evidence type="ECO:0000259" key="2">
    <source>
        <dbReference type="PROSITE" id="PS50004"/>
    </source>
</evidence>
<dbReference type="InterPro" id="IPR000008">
    <property type="entry name" value="C2_dom"/>
</dbReference>
<dbReference type="SUPFAM" id="SSF49562">
    <property type="entry name" value="C2 domain (Calcium/lipid-binding domain, CaLB)"/>
    <property type="match status" value="2"/>
</dbReference>
<keyword evidence="3" id="KW-1185">Reference proteome</keyword>
<dbReference type="WBParaSite" id="Minc3s00717g16482">
    <property type="protein sequence ID" value="Minc3s00717g16482"/>
    <property type="gene ID" value="Minc3s00717g16482"/>
</dbReference>
<dbReference type="PANTHER" id="PTHR10024:SF348">
    <property type="entry name" value="SYNAPTOTAGMIN-17"/>
    <property type="match status" value="1"/>
</dbReference>
<dbReference type="Proteomes" id="UP000887563">
    <property type="component" value="Unplaced"/>
</dbReference>
<dbReference type="PROSITE" id="PS50004">
    <property type="entry name" value="C2"/>
    <property type="match status" value="2"/>
</dbReference>
<feature type="compositionally biased region" description="Polar residues" evidence="1">
    <location>
        <begin position="17"/>
        <end position="37"/>
    </location>
</feature>
<feature type="domain" description="C2" evidence="2">
    <location>
        <begin position="123"/>
        <end position="250"/>
    </location>
</feature>
<dbReference type="GO" id="GO:0005544">
    <property type="term" value="F:calcium-dependent phospholipid binding"/>
    <property type="evidence" value="ECO:0007669"/>
    <property type="project" value="TreeGrafter"/>
</dbReference>
<dbReference type="GO" id="GO:0000149">
    <property type="term" value="F:SNARE binding"/>
    <property type="evidence" value="ECO:0007669"/>
    <property type="project" value="TreeGrafter"/>
</dbReference>
<proteinExistence type="predicted"/>
<protein>
    <submittedName>
        <fullName evidence="4">C2 domain-containing protein</fullName>
    </submittedName>
</protein>
<accession>A0A914LQP7</accession>
<sequence length="434" mass="48554">MAHLLEQQHILRREFTSATIPSQQQQSVENGGSNTILHGSHSNSSSSLSPSMEQLNCNTTVATSRSGSDVEISAADPSVLGFDPSLYVNGVTNQNLNSSPVHVLKSNGTIPSTSGNEQQQPRPRGLGLLHCTLQHFPVRKRLRVNVLKIEGLAGDLRPDLEIQPFCKLTLTSTKKQQSQQQQSVVKRGRDSVFNQEFFFDNFATEEIELKQLQIEVCHSSNQKLQRDLDIGEVRIPLRDLAPQLQTKKEVRIVEELKFFIAAKKLGKLHITTCIEKADRRLTINLIKVEDLPKWGIIGAPDVQIRIRMQQANGPEVVKCSRIIKNTGPDVQIPVYKEAVMFLVSTREADLARTKITISVHDLSRSVTGNDTIGFVFLGELASDKSEVDQWKSTMDHWGKEYKAVHTLKCPSSRCQPTLHVLDVQDENDVKENDD</sequence>
<feature type="domain" description="C2" evidence="2">
    <location>
        <begin position="264"/>
        <end position="391"/>
    </location>
</feature>
<evidence type="ECO:0000256" key="1">
    <source>
        <dbReference type="SAM" id="MobiDB-lite"/>
    </source>
</evidence>
<dbReference type="GO" id="GO:0005886">
    <property type="term" value="C:plasma membrane"/>
    <property type="evidence" value="ECO:0007669"/>
    <property type="project" value="TreeGrafter"/>
</dbReference>
<dbReference type="GO" id="GO:0001786">
    <property type="term" value="F:phosphatidylserine binding"/>
    <property type="evidence" value="ECO:0007669"/>
    <property type="project" value="TreeGrafter"/>
</dbReference>
<dbReference type="GO" id="GO:0070382">
    <property type="term" value="C:exocytic vesicle"/>
    <property type="evidence" value="ECO:0007669"/>
    <property type="project" value="TreeGrafter"/>
</dbReference>
<evidence type="ECO:0000313" key="3">
    <source>
        <dbReference type="Proteomes" id="UP000887563"/>
    </source>
</evidence>
<evidence type="ECO:0000313" key="4">
    <source>
        <dbReference type="WBParaSite" id="Minc3s00717g16482"/>
    </source>
</evidence>
<dbReference type="SMART" id="SM00239">
    <property type="entry name" value="C2"/>
    <property type="match status" value="2"/>
</dbReference>
<organism evidence="3 4">
    <name type="scientific">Meloidogyne incognita</name>
    <name type="common">Southern root-knot nematode worm</name>
    <name type="synonym">Oxyuris incognita</name>
    <dbReference type="NCBI Taxonomy" id="6306"/>
    <lineage>
        <taxon>Eukaryota</taxon>
        <taxon>Metazoa</taxon>
        <taxon>Ecdysozoa</taxon>
        <taxon>Nematoda</taxon>
        <taxon>Chromadorea</taxon>
        <taxon>Rhabditida</taxon>
        <taxon>Tylenchina</taxon>
        <taxon>Tylenchomorpha</taxon>
        <taxon>Tylenchoidea</taxon>
        <taxon>Meloidogynidae</taxon>
        <taxon>Meloidogyninae</taxon>
        <taxon>Meloidogyne</taxon>
        <taxon>Meloidogyne incognita group</taxon>
    </lineage>
</organism>
<dbReference type="GO" id="GO:0017156">
    <property type="term" value="P:calcium-ion regulated exocytosis"/>
    <property type="evidence" value="ECO:0007669"/>
    <property type="project" value="TreeGrafter"/>
</dbReference>